<name>A0ABX2ZWL0_9BACI</name>
<dbReference type="Proteomes" id="UP000094580">
    <property type="component" value="Unassembled WGS sequence"/>
</dbReference>
<evidence type="ECO:0000313" key="2">
    <source>
        <dbReference type="Proteomes" id="UP000094580"/>
    </source>
</evidence>
<reference evidence="1 2" key="1">
    <citation type="submission" date="2016-07" db="EMBL/GenBank/DDBJ databases">
        <authorList>
            <person name="Townsley L."/>
            <person name="Shank E.A."/>
        </authorList>
    </citation>
    <scope>NUCLEOTIDE SEQUENCE [LARGE SCALE GENOMIC DNA]</scope>
    <source>
        <strain evidence="1 2">CH01</strain>
    </source>
</reference>
<keyword evidence="2" id="KW-1185">Reference proteome</keyword>
<protein>
    <submittedName>
        <fullName evidence="1">Uncharacterized protein</fullName>
    </submittedName>
</protein>
<comment type="caution">
    <text evidence="1">The sequence shown here is derived from an EMBL/GenBank/DDBJ whole genome shotgun (WGS) entry which is preliminary data.</text>
</comment>
<accession>A0ABX2ZWL0</accession>
<dbReference type="EMBL" id="MDKC01000001">
    <property type="protein sequence ID" value="ODG93787.1"/>
    <property type="molecule type" value="Genomic_DNA"/>
</dbReference>
<sequence>MYSMSYDALKSDLSNTLSTVQNQLNTEDYSLHTKEQLQSQLEVYQYIDELSDMHYFYKSGY</sequence>
<dbReference type="RefSeq" id="WP_069031970.1">
    <property type="nucleotide sequence ID" value="NZ_MDKC01000001.1"/>
</dbReference>
<gene>
    <name evidence="1" type="ORF">BED47_01060</name>
</gene>
<organism evidence="1 2">
    <name type="scientific">Gottfriedia luciferensis</name>
    <dbReference type="NCBI Taxonomy" id="178774"/>
    <lineage>
        <taxon>Bacteria</taxon>
        <taxon>Bacillati</taxon>
        <taxon>Bacillota</taxon>
        <taxon>Bacilli</taxon>
        <taxon>Bacillales</taxon>
        <taxon>Bacillaceae</taxon>
        <taxon>Gottfriedia</taxon>
    </lineage>
</organism>
<proteinExistence type="predicted"/>
<evidence type="ECO:0000313" key="1">
    <source>
        <dbReference type="EMBL" id="ODG93787.1"/>
    </source>
</evidence>